<dbReference type="FunFam" id="3.40.50.1000:FF:000029">
    <property type="entry name" value="3-deoxy-D-manno-octulosonate 8-phosphate phosphatase KdsC"/>
    <property type="match status" value="1"/>
</dbReference>
<dbReference type="GO" id="GO:0008781">
    <property type="term" value="F:N-acylneuraminate cytidylyltransferase activity"/>
    <property type="evidence" value="ECO:0007669"/>
    <property type="project" value="TreeGrafter"/>
</dbReference>
<dbReference type="GO" id="GO:0046872">
    <property type="term" value="F:metal ion binding"/>
    <property type="evidence" value="ECO:0007669"/>
    <property type="project" value="UniProtKB-KW"/>
</dbReference>
<evidence type="ECO:0000256" key="7">
    <source>
        <dbReference type="PIRSR" id="PIRSR006118-2"/>
    </source>
</evidence>
<evidence type="ECO:0000256" key="1">
    <source>
        <dbReference type="ARBA" id="ARBA00001946"/>
    </source>
</evidence>
<evidence type="ECO:0000256" key="5">
    <source>
        <dbReference type="ARBA" id="ARBA00022801"/>
    </source>
</evidence>
<dbReference type="NCBIfam" id="TIGR01670">
    <property type="entry name" value="KdsC-phosphatas"/>
    <property type="match status" value="1"/>
</dbReference>
<proteinExistence type="inferred from homology"/>
<keyword evidence="4 7" id="KW-0479">Metal-binding</keyword>
<dbReference type="Gene3D" id="3.40.50.1000">
    <property type="entry name" value="HAD superfamily/HAD-like"/>
    <property type="match status" value="1"/>
</dbReference>
<comment type="similarity">
    <text evidence="2">Belongs to the KdsC family.</text>
</comment>
<keyword evidence="5" id="KW-0378">Hydrolase</keyword>
<dbReference type="SFLD" id="SFLDS00003">
    <property type="entry name" value="Haloacid_Dehalogenase"/>
    <property type="match status" value="1"/>
</dbReference>
<evidence type="ECO:0000313" key="9">
    <source>
        <dbReference type="Proteomes" id="UP000266118"/>
    </source>
</evidence>
<dbReference type="InterPro" id="IPR036412">
    <property type="entry name" value="HAD-like_sf"/>
</dbReference>
<dbReference type="InterPro" id="IPR050793">
    <property type="entry name" value="CMP-NeuNAc_synthase"/>
</dbReference>
<accession>A0A386HM66</accession>
<sequence>MNALELFKKVKAFVFDIDGVLTNGDVLILPNEQLIMARSMNTKDGYAIQMAIKQGFPVAIISGGKESGAEKRLEYLGIQHIFMGVSNKKKCLEDYIKELKLQRESILYMGDDIPDFEVMEVAGIRTCPADAVTEIKNLAQYISPYKGGNGCVRDVIEKTLKLKGYWPIHTTVKTI</sequence>
<keyword evidence="6 7" id="KW-0460">Magnesium</keyword>
<dbReference type="AlphaFoldDB" id="A0A386HM66"/>
<protein>
    <submittedName>
        <fullName evidence="8">3-deoxy-D-manno-octulosonate 8-phosphate phosphatase</fullName>
    </submittedName>
</protein>
<dbReference type="PANTHER" id="PTHR21485">
    <property type="entry name" value="HAD SUPERFAMILY MEMBERS CMAS AND KDSC"/>
    <property type="match status" value="1"/>
</dbReference>
<dbReference type="PIRSF" id="PIRSF006118">
    <property type="entry name" value="KDO8-P_Ptase"/>
    <property type="match status" value="1"/>
</dbReference>
<feature type="binding site" evidence="7">
    <location>
        <position position="111"/>
    </location>
    <ligand>
        <name>Mg(2+)</name>
        <dbReference type="ChEBI" id="CHEBI:18420"/>
    </ligand>
</feature>
<dbReference type="RefSeq" id="WP_119985039.1">
    <property type="nucleotide sequence ID" value="NZ_CP032489.1"/>
</dbReference>
<dbReference type="GO" id="GO:0016788">
    <property type="term" value="F:hydrolase activity, acting on ester bonds"/>
    <property type="evidence" value="ECO:0007669"/>
    <property type="project" value="InterPro"/>
</dbReference>
<keyword evidence="9" id="KW-1185">Reference proteome</keyword>
<reference evidence="8 9" key="1">
    <citation type="submission" date="2018-09" db="EMBL/GenBank/DDBJ databases">
        <title>Arachidicoccus sp. nov., a bacterium isolated from soil.</title>
        <authorList>
            <person name="Weon H.-Y."/>
            <person name="Kwon S.-W."/>
            <person name="Lee S.A."/>
        </authorList>
    </citation>
    <scope>NUCLEOTIDE SEQUENCE [LARGE SCALE GENOMIC DNA]</scope>
    <source>
        <strain evidence="8 9">KIS59-12</strain>
    </source>
</reference>
<dbReference type="PANTHER" id="PTHR21485:SF3">
    <property type="entry name" value="N-ACYLNEURAMINATE CYTIDYLYLTRANSFERASE"/>
    <property type="match status" value="1"/>
</dbReference>
<gene>
    <name evidence="8" type="ORF">D6B99_03255</name>
</gene>
<dbReference type="OrthoDB" id="9805604at2"/>
<dbReference type="SUPFAM" id="SSF56784">
    <property type="entry name" value="HAD-like"/>
    <property type="match status" value="1"/>
</dbReference>
<dbReference type="InterPro" id="IPR023214">
    <property type="entry name" value="HAD_sf"/>
</dbReference>
<organism evidence="8 9">
    <name type="scientific">Arachidicoccus soli</name>
    <dbReference type="NCBI Taxonomy" id="2341117"/>
    <lineage>
        <taxon>Bacteria</taxon>
        <taxon>Pseudomonadati</taxon>
        <taxon>Bacteroidota</taxon>
        <taxon>Chitinophagia</taxon>
        <taxon>Chitinophagales</taxon>
        <taxon>Chitinophagaceae</taxon>
        <taxon>Arachidicoccus</taxon>
    </lineage>
</organism>
<evidence type="ECO:0000313" key="8">
    <source>
        <dbReference type="EMBL" id="AYD46719.1"/>
    </source>
</evidence>
<dbReference type="InterPro" id="IPR010023">
    <property type="entry name" value="KdsC_fam"/>
</dbReference>
<evidence type="ECO:0000256" key="6">
    <source>
        <dbReference type="ARBA" id="ARBA00022842"/>
    </source>
</evidence>
<dbReference type="SFLD" id="SFLDG01138">
    <property type="entry name" value="C1.6.2:_Deoxy-d-mannose-octulo"/>
    <property type="match status" value="1"/>
</dbReference>
<dbReference type="Proteomes" id="UP000266118">
    <property type="component" value="Chromosome"/>
</dbReference>
<evidence type="ECO:0000256" key="4">
    <source>
        <dbReference type="ARBA" id="ARBA00022723"/>
    </source>
</evidence>
<dbReference type="KEGG" id="ark:D6B99_03255"/>
<evidence type="ECO:0000256" key="2">
    <source>
        <dbReference type="ARBA" id="ARBA00005893"/>
    </source>
</evidence>
<dbReference type="Pfam" id="PF08282">
    <property type="entry name" value="Hydrolase_3"/>
    <property type="match status" value="1"/>
</dbReference>
<evidence type="ECO:0000256" key="3">
    <source>
        <dbReference type="ARBA" id="ARBA00011881"/>
    </source>
</evidence>
<name>A0A386HM66_9BACT</name>
<dbReference type="SFLD" id="SFLDG01136">
    <property type="entry name" value="C1.6:_Phosphoserine_Phosphatas"/>
    <property type="match status" value="1"/>
</dbReference>
<feature type="binding site" evidence="7">
    <location>
        <position position="18"/>
    </location>
    <ligand>
        <name>substrate</name>
    </ligand>
</feature>
<comment type="cofactor">
    <cofactor evidence="1 7">
        <name>Mg(2+)</name>
        <dbReference type="ChEBI" id="CHEBI:18420"/>
    </cofactor>
</comment>
<dbReference type="EMBL" id="CP032489">
    <property type="protein sequence ID" value="AYD46719.1"/>
    <property type="molecule type" value="Genomic_DNA"/>
</dbReference>
<comment type="subunit">
    <text evidence="3">Homotetramer.</text>
</comment>
<feature type="binding site" evidence="7">
    <location>
        <position position="16"/>
    </location>
    <ligand>
        <name>Mg(2+)</name>
        <dbReference type="ChEBI" id="CHEBI:18420"/>
    </ligand>
</feature>